<feature type="chain" id="PRO_5043351580" description="Leucine-rich repeat-containing N-terminal plant-type domain-containing protein" evidence="4">
    <location>
        <begin position="26"/>
        <end position="206"/>
    </location>
</feature>
<protein>
    <recommendedName>
        <fullName evidence="5">Leucine-rich repeat-containing N-terminal plant-type domain-containing protein</fullName>
    </recommendedName>
</protein>
<evidence type="ECO:0000313" key="7">
    <source>
        <dbReference type="Proteomes" id="UP001457282"/>
    </source>
</evidence>
<evidence type="ECO:0000256" key="1">
    <source>
        <dbReference type="ARBA" id="ARBA00022614"/>
    </source>
</evidence>
<evidence type="ECO:0000256" key="4">
    <source>
        <dbReference type="SAM" id="SignalP"/>
    </source>
</evidence>
<evidence type="ECO:0000313" key="6">
    <source>
        <dbReference type="EMBL" id="KAK9907137.1"/>
    </source>
</evidence>
<dbReference type="Pfam" id="PF08263">
    <property type="entry name" value="LRRNT_2"/>
    <property type="match status" value="1"/>
</dbReference>
<dbReference type="FunFam" id="3.80.10.10:FF:000024">
    <property type="entry name" value="Somatic embryogenesis receptor kinase 1"/>
    <property type="match status" value="1"/>
</dbReference>
<dbReference type="AlphaFoldDB" id="A0AAW1VRM5"/>
<proteinExistence type="predicted"/>
<dbReference type="Proteomes" id="UP001457282">
    <property type="component" value="Unassembled WGS sequence"/>
</dbReference>
<evidence type="ECO:0000259" key="5">
    <source>
        <dbReference type="Pfam" id="PF08263"/>
    </source>
</evidence>
<name>A0AAW1VRM5_RUBAR</name>
<gene>
    <name evidence="6" type="ORF">M0R45_002382</name>
</gene>
<keyword evidence="7" id="KW-1185">Reference proteome</keyword>
<keyword evidence="2 4" id="KW-0732">Signal</keyword>
<organism evidence="6 7">
    <name type="scientific">Rubus argutus</name>
    <name type="common">Southern blackberry</name>
    <dbReference type="NCBI Taxonomy" id="59490"/>
    <lineage>
        <taxon>Eukaryota</taxon>
        <taxon>Viridiplantae</taxon>
        <taxon>Streptophyta</taxon>
        <taxon>Embryophyta</taxon>
        <taxon>Tracheophyta</taxon>
        <taxon>Spermatophyta</taxon>
        <taxon>Magnoliopsida</taxon>
        <taxon>eudicotyledons</taxon>
        <taxon>Gunneridae</taxon>
        <taxon>Pentapetalae</taxon>
        <taxon>rosids</taxon>
        <taxon>fabids</taxon>
        <taxon>Rosales</taxon>
        <taxon>Rosaceae</taxon>
        <taxon>Rosoideae</taxon>
        <taxon>Rosoideae incertae sedis</taxon>
        <taxon>Rubus</taxon>
    </lineage>
</organism>
<dbReference type="InterPro" id="IPR001611">
    <property type="entry name" value="Leu-rich_rpt"/>
</dbReference>
<dbReference type="Pfam" id="PF00560">
    <property type="entry name" value="LRR_1"/>
    <property type="match status" value="3"/>
</dbReference>
<sequence length="206" mass="22722">MAMGAICWMLFTLTLSASLIPGAHSLSEIQALNAFKRSFIDPNNVLSSWDPSLPNPCSWFYITCNWENKVTAVILINKNLSGNLVPELGLLSSLERLVLSRNRLTRTIPPELGNLKRLVYLKLSSNQISGNIPPSLGNLKSLHTLGLDNNKLTGKVPSQIATIPALRFADFSNNNLCWNFWPTPVFQGSYPLCQKEVEGPTLAAEN</sequence>
<evidence type="ECO:0000256" key="3">
    <source>
        <dbReference type="ARBA" id="ARBA00022737"/>
    </source>
</evidence>
<comment type="caution">
    <text evidence="6">The sequence shown here is derived from an EMBL/GenBank/DDBJ whole genome shotgun (WGS) entry which is preliminary data.</text>
</comment>
<reference evidence="6 7" key="1">
    <citation type="journal article" date="2023" name="G3 (Bethesda)">
        <title>A chromosome-length genome assembly and annotation of blackberry (Rubus argutus, cv. 'Hillquist').</title>
        <authorList>
            <person name="Bruna T."/>
            <person name="Aryal R."/>
            <person name="Dudchenko O."/>
            <person name="Sargent D.J."/>
            <person name="Mead D."/>
            <person name="Buti M."/>
            <person name="Cavallini A."/>
            <person name="Hytonen T."/>
            <person name="Andres J."/>
            <person name="Pham M."/>
            <person name="Weisz D."/>
            <person name="Mascagni F."/>
            <person name="Usai G."/>
            <person name="Natali L."/>
            <person name="Bassil N."/>
            <person name="Fernandez G.E."/>
            <person name="Lomsadze A."/>
            <person name="Armour M."/>
            <person name="Olukolu B."/>
            <person name="Poorten T."/>
            <person name="Britton C."/>
            <person name="Davik J."/>
            <person name="Ashrafi H."/>
            <person name="Aiden E.L."/>
            <person name="Borodovsky M."/>
            <person name="Worthington M."/>
        </authorList>
    </citation>
    <scope>NUCLEOTIDE SEQUENCE [LARGE SCALE GENOMIC DNA]</scope>
    <source>
        <strain evidence="6">PI 553951</strain>
    </source>
</reference>
<feature type="signal peptide" evidence="4">
    <location>
        <begin position="1"/>
        <end position="25"/>
    </location>
</feature>
<feature type="domain" description="Leucine-rich repeat-containing N-terminal plant-type" evidence="5">
    <location>
        <begin position="27"/>
        <end position="65"/>
    </location>
</feature>
<dbReference type="InterPro" id="IPR032675">
    <property type="entry name" value="LRR_dom_sf"/>
</dbReference>
<evidence type="ECO:0000256" key="2">
    <source>
        <dbReference type="ARBA" id="ARBA00022729"/>
    </source>
</evidence>
<dbReference type="EMBL" id="JBEDUW010000037">
    <property type="protein sequence ID" value="KAK9907137.1"/>
    <property type="molecule type" value="Genomic_DNA"/>
</dbReference>
<dbReference type="SUPFAM" id="SSF52058">
    <property type="entry name" value="L domain-like"/>
    <property type="match status" value="1"/>
</dbReference>
<keyword evidence="3" id="KW-0677">Repeat</keyword>
<dbReference type="InterPro" id="IPR013210">
    <property type="entry name" value="LRR_N_plant-typ"/>
</dbReference>
<dbReference type="Gene3D" id="3.80.10.10">
    <property type="entry name" value="Ribonuclease Inhibitor"/>
    <property type="match status" value="1"/>
</dbReference>
<dbReference type="PANTHER" id="PTHR47988">
    <property type="entry name" value="SOMATIC EMBRYOGENESIS RECEPTOR KINASE 1"/>
    <property type="match status" value="1"/>
</dbReference>
<accession>A0AAW1VRM5</accession>
<keyword evidence="1" id="KW-0433">Leucine-rich repeat</keyword>